<keyword evidence="6" id="KW-0391">Immunity</keyword>
<feature type="region of interest" description="Disordered" evidence="11">
    <location>
        <begin position="306"/>
        <end position="332"/>
    </location>
</feature>
<dbReference type="SMART" id="SM00407">
    <property type="entry name" value="IGc1"/>
    <property type="match status" value="1"/>
</dbReference>
<proteinExistence type="inferred from homology"/>
<dbReference type="Ensembl" id="ENSMSIT00000037638.1">
    <property type="protein sequence ID" value="ENSMSIP00000029879.1"/>
    <property type="gene ID" value="ENSMSIG00000024975.1"/>
</dbReference>
<evidence type="ECO:0000256" key="6">
    <source>
        <dbReference type="ARBA" id="ARBA00022859"/>
    </source>
</evidence>
<dbReference type="Proteomes" id="UP000694415">
    <property type="component" value="Unplaced"/>
</dbReference>
<evidence type="ECO:0000256" key="2">
    <source>
        <dbReference type="ARBA" id="ARBA00004479"/>
    </source>
</evidence>
<keyword evidence="7 12" id="KW-1133">Transmembrane helix</keyword>
<evidence type="ECO:0000256" key="10">
    <source>
        <dbReference type="RuleBase" id="RU004439"/>
    </source>
</evidence>
<dbReference type="InterPro" id="IPR003006">
    <property type="entry name" value="Ig/MHC_CS"/>
</dbReference>
<comment type="subcellular location">
    <subcellularLocation>
        <location evidence="2">Membrane</location>
        <topology evidence="2">Single-pass type I membrane protein</topology>
    </subcellularLocation>
</comment>
<dbReference type="PROSITE" id="PS00290">
    <property type="entry name" value="IG_MHC"/>
    <property type="match status" value="1"/>
</dbReference>
<dbReference type="Gene3D" id="3.30.500.10">
    <property type="entry name" value="MHC class I-like antigen recognition-like"/>
    <property type="match status" value="1"/>
</dbReference>
<dbReference type="InterPro" id="IPR036179">
    <property type="entry name" value="Ig-like_dom_sf"/>
</dbReference>
<comment type="similarity">
    <text evidence="3 10">Belongs to the MHC class I family.</text>
</comment>
<dbReference type="GO" id="GO:0030670">
    <property type="term" value="C:phagocytic vesicle membrane"/>
    <property type="evidence" value="ECO:0007669"/>
    <property type="project" value="UniProtKB-ARBA"/>
</dbReference>
<dbReference type="GO" id="GO:0005102">
    <property type="term" value="F:signaling receptor binding"/>
    <property type="evidence" value="ECO:0007669"/>
    <property type="project" value="TreeGrafter"/>
</dbReference>
<dbReference type="InterPro" id="IPR003597">
    <property type="entry name" value="Ig_C1-set"/>
</dbReference>
<keyword evidence="9" id="KW-0325">Glycoprotein</keyword>
<dbReference type="InterPro" id="IPR007110">
    <property type="entry name" value="Ig-like_dom"/>
</dbReference>
<dbReference type="GO" id="GO:0098553">
    <property type="term" value="C:lumenal side of endoplasmic reticulum membrane"/>
    <property type="evidence" value="ECO:0007669"/>
    <property type="project" value="UniProtKB-ARBA"/>
</dbReference>
<feature type="transmembrane region" description="Helical" evidence="12">
    <location>
        <begin position="283"/>
        <end position="301"/>
    </location>
</feature>
<reference evidence="14" key="1">
    <citation type="submission" date="2025-08" db="UniProtKB">
        <authorList>
            <consortium name="Ensembl"/>
        </authorList>
    </citation>
    <scope>IDENTIFICATION</scope>
</reference>
<dbReference type="GO" id="GO:0005615">
    <property type="term" value="C:extracellular space"/>
    <property type="evidence" value="ECO:0007669"/>
    <property type="project" value="TreeGrafter"/>
</dbReference>
<evidence type="ECO:0000256" key="11">
    <source>
        <dbReference type="SAM" id="MobiDB-lite"/>
    </source>
</evidence>
<dbReference type="SUPFAM" id="SSF48726">
    <property type="entry name" value="Immunoglobulin"/>
    <property type="match status" value="1"/>
</dbReference>
<evidence type="ECO:0000256" key="3">
    <source>
        <dbReference type="ARBA" id="ARBA00006909"/>
    </source>
</evidence>
<dbReference type="Pfam" id="PF00129">
    <property type="entry name" value="MHC_I"/>
    <property type="match status" value="1"/>
</dbReference>
<name>A0A8C6I282_MUSSI</name>
<dbReference type="PRINTS" id="PR01638">
    <property type="entry name" value="MHCCLASSI"/>
</dbReference>
<evidence type="ECO:0000256" key="8">
    <source>
        <dbReference type="ARBA" id="ARBA00023136"/>
    </source>
</evidence>
<evidence type="ECO:0000256" key="9">
    <source>
        <dbReference type="ARBA" id="ARBA00023180"/>
    </source>
</evidence>
<dbReference type="GO" id="GO:0042605">
    <property type="term" value="F:peptide antigen binding"/>
    <property type="evidence" value="ECO:0007669"/>
    <property type="project" value="TreeGrafter"/>
</dbReference>
<keyword evidence="15" id="KW-1185">Reference proteome</keyword>
<dbReference type="GO" id="GO:0006955">
    <property type="term" value="P:immune response"/>
    <property type="evidence" value="ECO:0007669"/>
    <property type="project" value="TreeGrafter"/>
</dbReference>
<evidence type="ECO:0000256" key="7">
    <source>
        <dbReference type="ARBA" id="ARBA00022989"/>
    </source>
</evidence>
<dbReference type="GO" id="GO:0042612">
    <property type="term" value="C:MHC class I protein complex"/>
    <property type="evidence" value="ECO:0007669"/>
    <property type="project" value="UniProtKB-KW"/>
</dbReference>
<dbReference type="PROSITE" id="PS50835">
    <property type="entry name" value="IG_LIKE"/>
    <property type="match status" value="1"/>
</dbReference>
<dbReference type="PANTHER" id="PTHR16675:SF264">
    <property type="entry name" value="HISTOCOMPATIBILITY 2, T REGION LOCUS 22"/>
    <property type="match status" value="1"/>
</dbReference>
<keyword evidence="8 12" id="KW-0472">Membrane</keyword>
<keyword evidence="4" id="KW-0490">MHC I</keyword>
<dbReference type="InterPro" id="IPR011162">
    <property type="entry name" value="MHC_I/II-like_Ag-recog"/>
</dbReference>
<dbReference type="GO" id="GO:0001916">
    <property type="term" value="P:positive regulation of T cell mediated cytotoxicity"/>
    <property type="evidence" value="ECO:0007669"/>
    <property type="project" value="TreeGrafter"/>
</dbReference>
<evidence type="ECO:0000256" key="5">
    <source>
        <dbReference type="ARBA" id="ARBA00022692"/>
    </source>
</evidence>
<dbReference type="InterPro" id="IPR013783">
    <property type="entry name" value="Ig-like_fold"/>
</dbReference>
<evidence type="ECO:0000256" key="4">
    <source>
        <dbReference type="ARBA" id="ARBA00022451"/>
    </source>
</evidence>
<keyword evidence="5 12" id="KW-0812">Transmembrane</keyword>
<accession>A0A8C6I282</accession>
<dbReference type="Gene3D" id="2.60.40.10">
    <property type="entry name" value="Immunoglobulins"/>
    <property type="match status" value="1"/>
</dbReference>
<dbReference type="InterPro" id="IPR037055">
    <property type="entry name" value="MHC_I-like_Ag-recog_sf"/>
</dbReference>
<dbReference type="AlphaFoldDB" id="A0A8C6I282"/>
<dbReference type="PANTHER" id="PTHR16675">
    <property type="entry name" value="MHC CLASS I-RELATED"/>
    <property type="match status" value="1"/>
</dbReference>
<dbReference type="Pfam" id="PF07654">
    <property type="entry name" value="C1-set"/>
    <property type="match status" value="1"/>
</dbReference>
<sequence>MGIEEEEVGVSSLLLPGSHSLRYFYTAVSRPGLGEPWFIIVGYVDDMQVLRFSSKEETPRMAPWLEQEEADDWEQQTRIVTIQGQLSERNLMTLVHFYNKSMDDSHTLQWLQGCDVEPDRHLCLWYNQLAYDSEDLPTLNENPSSCTVGNSTVPHISQHLKGHCSDLLQKYLEKGKERLLRSDPPKAHVTHHPRPAGDVTLRCWALGFYPADITLTWQKDGEELTQDMEFVETRPAGDGTFQKWAAVVVPLGKVQSYTCHVDHEGLPEPLTLRWEPAWYQKPWIWIVATVFSILLICLCVARRPMKKNAGGRGRPDTQEAGRDSPQDSSKTVVDDEEMGVCFWKIKYCKTCLGHSPGTSGLFTMSPRKRYQPVFPTPPPTLSVLSPRRLHLASSPSREHSQLFPLTHRLCGITCNSY</sequence>
<dbReference type="GO" id="GO:0002476">
    <property type="term" value="P:antigen processing and presentation of endogenous peptide antigen via MHC class Ib"/>
    <property type="evidence" value="ECO:0007669"/>
    <property type="project" value="TreeGrafter"/>
</dbReference>
<reference evidence="14" key="2">
    <citation type="submission" date="2025-09" db="UniProtKB">
        <authorList>
            <consortium name="Ensembl"/>
        </authorList>
    </citation>
    <scope>IDENTIFICATION</scope>
</reference>
<evidence type="ECO:0000256" key="12">
    <source>
        <dbReference type="SAM" id="Phobius"/>
    </source>
</evidence>
<dbReference type="FunFam" id="3.30.500.10:FF:000010">
    <property type="entry name" value="Histocompatibility 2, T region locus 22"/>
    <property type="match status" value="1"/>
</dbReference>
<feature type="compositionally biased region" description="Basic and acidic residues" evidence="11">
    <location>
        <begin position="313"/>
        <end position="325"/>
    </location>
</feature>
<dbReference type="InterPro" id="IPR001039">
    <property type="entry name" value="MHC_I_a_a1/a2"/>
</dbReference>
<feature type="domain" description="Ig-like" evidence="13">
    <location>
        <begin position="185"/>
        <end position="273"/>
    </location>
</feature>
<dbReference type="InterPro" id="IPR050208">
    <property type="entry name" value="MHC_class-I_related"/>
</dbReference>
<protein>
    <recommendedName>
        <fullName evidence="13">Ig-like domain-containing protein</fullName>
    </recommendedName>
</protein>
<dbReference type="SUPFAM" id="SSF54452">
    <property type="entry name" value="MHC antigen-recognition domain"/>
    <property type="match status" value="1"/>
</dbReference>
<organism evidence="14 15">
    <name type="scientific">Mus spicilegus</name>
    <name type="common">Mound-building mouse</name>
    <dbReference type="NCBI Taxonomy" id="10103"/>
    <lineage>
        <taxon>Eukaryota</taxon>
        <taxon>Metazoa</taxon>
        <taxon>Chordata</taxon>
        <taxon>Craniata</taxon>
        <taxon>Vertebrata</taxon>
        <taxon>Euteleostomi</taxon>
        <taxon>Mammalia</taxon>
        <taxon>Eutheria</taxon>
        <taxon>Euarchontoglires</taxon>
        <taxon>Glires</taxon>
        <taxon>Rodentia</taxon>
        <taxon>Myomorpha</taxon>
        <taxon>Muroidea</taxon>
        <taxon>Muridae</taxon>
        <taxon>Murinae</taxon>
        <taxon>Mus</taxon>
        <taxon>Mus</taxon>
    </lineage>
</organism>
<dbReference type="FunFam" id="2.60.40.10:FF:000014">
    <property type="entry name" value="H-2 class I histocompatibility antigen, alpha chain"/>
    <property type="match status" value="1"/>
</dbReference>
<evidence type="ECO:0000313" key="14">
    <source>
        <dbReference type="Ensembl" id="ENSMSIP00000029879.1"/>
    </source>
</evidence>
<evidence type="ECO:0000256" key="1">
    <source>
        <dbReference type="ARBA" id="ARBA00002297"/>
    </source>
</evidence>
<dbReference type="InterPro" id="IPR011161">
    <property type="entry name" value="MHC_I-like_Ag-recog"/>
</dbReference>
<comment type="function">
    <text evidence="1">Involved in the presentation of foreign antigens to the immune system.</text>
</comment>
<dbReference type="GO" id="GO:0009897">
    <property type="term" value="C:external side of plasma membrane"/>
    <property type="evidence" value="ECO:0007669"/>
    <property type="project" value="TreeGrafter"/>
</dbReference>
<dbReference type="GO" id="GO:0002486">
    <property type="term" value="P:antigen processing and presentation of endogenous peptide antigen via MHC class I via ER pathway, TAP-independent"/>
    <property type="evidence" value="ECO:0007669"/>
    <property type="project" value="TreeGrafter"/>
</dbReference>
<evidence type="ECO:0000259" key="13">
    <source>
        <dbReference type="PROSITE" id="PS50835"/>
    </source>
</evidence>
<dbReference type="GeneTree" id="ENSGT01120000271826"/>
<evidence type="ECO:0000313" key="15">
    <source>
        <dbReference type="Proteomes" id="UP000694415"/>
    </source>
</evidence>